<comment type="function">
    <text evidence="6">May nick specific sequences that contain T:G mispairs resulting from m5C-deamination.</text>
</comment>
<evidence type="ECO:0000256" key="4">
    <source>
        <dbReference type="ARBA" id="ARBA00022801"/>
    </source>
</evidence>
<dbReference type="GO" id="GO:0004519">
    <property type="term" value="F:endonuclease activity"/>
    <property type="evidence" value="ECO:0007669"/>
    <property type="project" value="UniProtKB-KW"/>
</dbReference>
<dbReference type="SUPFAM" id="SSF52980">
    <property type="entry name" value="Restriction endonuclease-like"/>
    <property type="match status" value="1"/>
</dbReference>
<dbReference type="InterPro" id="IPR004603">
    <property type="entry name" value="DNA_mismatch_endonuc_vsr"/>
</dbReference>
<comment type="caution">
    <text evidence="7">The sequence shown here is derived from an EMBL/GenBank/DDBJ whole genome shotgun (WGS) entry which is preliminary data.</text>
</comment>
<sequence length="161" mass="18531">MADVHNPATRSKNMKAIRTYGTAIENTISDVLSELGFDYLIQVKDLPGRPDFVISSHQKIIFTHGCFWHHHNCYLFKLPATRTDFWLNKIKSNIERDRIVNEKLINNGWSILIIWECAVKGRLKLSREELSARVEEWIFSSNSSAEIDTHGIHILDIGKAI</sequence>
<evidence type="ECO:0000256" key="5">
    <source>
        <dbReference type="ARBA" id="ARBA00023204"/>
    </source>
</evidence>
<dbReference type="GO" id="GO:0006298">
    <property type="term" value="P:mismatch repair"/>
    <property type="evidence" value="ECO:0007669"/>
    <property type="project" value="UniProtKB-UniRule"/>
</dbReference>
<proteinExistence type="inferred from homology"/>
<dbReference type="AlphaFoldDB" id="A0A848MI30"/>
<protein>
    <recommendedName>
        <fullName evidence="6">Very short patch repair endonuclease</fullName>
        <ecNumber evidence="6">3.1.-.-</ecNumber>
    </recommendedName>
</protein>
<dbReference type="GO" id="GO:0016787">
    <property type="term" value="F:hydrolase activity"/>
    <property type="evidence" value="ECO:0007669"/>
    <property type="project" value="UniProtKB-KW"/>
</dbReference>
<keyword evidence="3 6" id="KW-0227">DNA damage</keyword>
<organism evidence="7 8">
    <name type="scientific">Rouxiella aceris</name>
    <dbReference type="NCBI Taxonomy" id="2703884"/>
    <lineage>
        <taxon>Bacteria</taxon>
        <taxon>Pseudomonadati</taxon>
        <taxon>Pseudomonadota</taxon>
        <taxon>Gammaproteobacteria</taxon>
        <taxon>Enterobacterales</taxon>
        <taxon>Yersiniaceae</taxon>
        <taxon>Rouxiella</taxon>
    </lineage>
</organism>
<dbReference type="PIRSF" id="PIRSF018267">
    <property type="entry name" value="VSR_endonuc"/>
    <property type="match status" value="1"/>
</dbReference>
<keyword evidence="2 6" id="KW-0255">Endonuclease</keyword>
<keyword evidence="8" id="KW-1185">Reference proteome</keyword>
<dbReference type="Proteomes" id="UP000585363">
    <property type="component" value="Unassembled WGS sequence"/>
</dbReference>
<evidence type="ECO:0000313" key="8">
    <source>
        <dbReference type="Proteomes" id="UP000585363"/>
    </source>
</evidence>
<keyword evidence="1 6" id="KW-0540">Nuclease</keyword>
<evidence type="ECO:0000313" key="7">
    <source>
        <dbReference type="EMBL" id="NMP26004.1"/>
    </source>
</evidence>
<reference evidence="7 8" key="1">
    <citation type="submission" date="2020-01" db="EMBL/GenBank/DDBJ databases">
        <authorList>
            <person name="Lee S.D."/>
        </authorList>
    </citation>
    <scope>NUCLEOTIDE SEQUENCE [LARGE SCALE GENOMIC DNA]</scope>
    <source>
        <strain evidence="7 8">SAP-1</strain>
    </source>
</reference>
<dbReference type="CDD" id="cd00221">
    <property type="entry name" value="Vsr"/>
    <property type="match status" value="1"/>
</dbReference>
<dbReference type="Pfam" id="PF03852">
    <property type="entry name" value="Vsr"/>
    <property type="match status" value="1"/>
</dbReference>
<keyword evidence="5 6" id="KW-0234">DNA repair</keyword>
<dbReference type="EC" id="3.1.-.-" evidence="6"/>
<dbReference type="Gene3D" id="3.40.960.10">
    <property type="entry name" value="VSR Endonuclease"/>
    <property type="match status" value="1"/>
</dbReference>
<dbReference type="EMBL" id="JAADJU010000002">
    <property type="protein sequence ID" value="NMP26004.1"/>
    <property type="molecule type" value="Genomic_DNA"/>
</dbReference>
<evidence type="ECO:0000256" key="3">
    <source>
        <dbReference type="ARBA" id="ARBA00022763"/>
    </source>
</evidence>
<dbReference type="RefSeq" id="WP_169401712.1">
    <property type="nucleotide sequence ID" value="NZ_JAADJU010000002.1"/>
</dbReference>
<name>A0A848MI30_9GAMM</name>
<keyword evidence="4 6" id="KW-0378">Hydrolase</keyword>
<reference evidence="7 8" key="2">
    <citation type="submission" date="2020-06" db="EMBL/GenBank/DDBJ databases">
        <title>Polyphasic characterization of a Rahnella strain isolated from tree sap.</title>
        <authorList>
            <person name="Kim I.S."/>
        </authorList>
    </citation>
    <scope>NUCLEOTIDE SEQUENCE [LARGE SCALE GENOMIC DNA]</scope>
    <source>
        <strain evidence="7 8">SAP-1</strain>
    </source>
</reference>
<dbReference type="InterPro" id="IPR011335">
    <property type="entry name" value="Restrct_endonuc-II-like"/>
</dbReference>
<accession>A0A848MI30</accession>
<dbReference type="NCBIfam" id="TIGR00632">
    <property type="entry name" value="vsr"/>
    <property type="match status" value="1"/>
</dbReference>
<evidence type="ECO:0000256" key="1">
    <source>
        <dbReference type="ARBA" id="ARBA00022722"/>
    </source>
</evidence>
<gene>
    <name evidence="7" type="primary">vsr</name>
    <name evidence="7" type="ORF">GW590_03835</name>
</gene>
<evidence type="ECO:0000256" key="2">
    <source>
        <dbReference type="ARBA" id="ARBA00022759"/>
    </source>
</evidence>
<evidence type="ECO:0000256" key="6">
    <source>
        <dbReference type="PIRNR" id="PIRNR018267"/>
    </source>
</evidence>
<comment type="similarity">
    <text evidence="6">Belongs to the vsr family.</text>
</comment>